<dbReference type="AlphaFoldDB" id="A0A0M4M285"/>
<reference evidence="2 3" key="1">
    <citation type="submission" date="2015-09" db="EMBL/GenBank/DDBJ databases">
        <title>Complete genome sequence of a benzo[a]pyrene-degrading bacterium Altererythrobacter epoxidivorans CGMCC 1.7731T.</title>
        <authorList>
            <person name="Li Z."/>
            <person name="Cheng H."/>
            <person name="Huo Y."/>
            <person name="Xu X."/>
        </authorList>
    </citation>
    <scope>NUCLEOTIDE SEQUENCE [LARGE SCALE GENOMIC DNA]</scope>
    <source>
        <strain evidence="2 3">CGMCC 1.7731</strain>
    </source>
</reference>
<evidence type="ECO:0000313" key="3">
    <source>
        <dbReference type="Proteomes" id="UP000057938"/>
    </source>
</evidence>
<dbReference type="EMBL" id="CP012669">
    <property type="protein sequence ID" value="ALE15415.1"/>
    <property type="molecule type" value="Genomic_DNA"/>
</dbReference>
<name>A0A0M4M285_9SPHN</name>
<organism evidence="2 3">
    <name type="scientific">Altererythrobacter epoxidivorans</name>
    <dbReference type="NCBI Taxonomy" id="361183"/>
    <lineage>
        <taxon>Bacteria</taxon>
        <taxon>Pseudomonadati</taxon>
        <taxon>Pseudomonadota</taxon>
        <taxon>Alphaproteobacteria</taxon>
        <taxon>Sphingomonadales</taxon>
        <taxon>Erythrobacteraceae</taxon>
        <taxon>Altererythrobacter</taxon>
    </lineage>
</organism>
<feature type="compositionally biased region" description="Polar residues" evidence="1">
    <location>
        <begin position="27"/>
        <end position="37"/>
    </location>
</feature>
<dbReference type="STRING" id="361183.AMC99_00099"/>
<keyword evidence="3" id="KW-1185">Reference proteome</keyword>
<dbReference type="PATRIC" id="fig|361183.4.peg.103"/>
<proteinExistence type="predicted"/>
<feature type="compositionally biased region" description="Basic and acidic residues" evidence="1">
    <location>
        <begin position="43"/>
        <end position="52"/>
    </location>
</feature>
<evidence type="ECO:0000256" key="1">
    <source>
        <dbReference type="SAM" id="MobiDB-lite"/>
    </source>
</evidence>
<evidence type="ECO:0000313" key="2">
    <source>
        <dbReference type="EMBL" id="ALE15415.1"/>
    </source>
</evidence>
<dbReference type="KEGG" id="aep:AMC99_00099"/>
<accession>A0A0M4M285</accession>
<sequence length="62" mass="6467">MPCCEKNAEGKMKCCEDMAKSKEGQAQGDQTHGSQADGQAGMDHSRMDHGSGKEAAPTSPKG</sequence>
<protein>
    <submittedName>
        <fullName evidence="2">Uncharacterized protein</fullName>
    </submittedName>
</protein>
<gene>
    <name evidence="2" type="ORF">AMC99_00099</name>
</gene>
<feature type="region of interest" description="Disordered" evidence="1">
    <location>
        <begin position="20"/>
        <end position="62"/>
    </location>
</feature>
<dbReference type="Proteomes" id="UP000057938">
    <property type="component" value="Chromosome"/>
</dbReference>